<dbReference type="PANTHER" id="PTHR33064:SF39">
    <property type="match status" value="1"/>
</dbReference>
<comment type="caution">
    <text evidence="2">The sequence shown here is derived from an EMBL/GenBank/DDBJ whole genome shotgun (WGS) entry which is preliminary data.</text>
</comment>
<evidence type="ECO:0000313" key="3">
    <source>
        <dbReference type="Proteomes" id="UP000325315"/>
    </source>
</evidence>
<dbReference type="InterPro" id="IPR000477">
    <property type="entry name" value="RT_dom"/>
</dbReference>
<keyword evidence="2" id="KW-0548">Nucleotidyltransferase</keyword>
<dbReference type="EMBL" id="SMMG02000001">
    <property type="protein sequence ID" value="KAA3487087.1"/>
    <property type="molecule type" value="Genomic_DNA"/>
</dbReference>
<proteinExistence type="predicted"/>
<gene>
    <name evidence="2" type="ORF">EPI10_030940</name>
</gene>
<dbReference type="CDD" id="cd01647">
    <property type="entry name" value="RT_LTR"/>
    <property type="match status" value="1"/>
</dbReference>
<dbReference type="SUPFAM" id="SSF56672">
    <property type="entry name" value="DNA/RNA polymerases"/>
    <property type="match status" value="1"/>
</dbReference>
<dbReference type="InterPro" id="IPR043502">
    <property type="entry name" value="DNA/RNA_pol_sf"/>
</dbReference>
<evidence type="ECO:0000313" key="2">
    <source>
        <dbReference type="EMBL" id="KAA3487087.1"/>
    </source>
</evidence>
<dbReference type="InterPro" id="IPR043128">
    <property type="entry name" value="Rev_trsase/Diguanyl_cyclase"/>
</dbReference>
<reference evidence="3" key="1">
    <citation type="journal article" date="2019" name="Plant Biotechnol. J.">
        <title>Genome sequencing of the Australian wild diploid species Gossypium australe highlights disease resistance and delayed gland morphogenesis.</title>
        <authorList>
            <person name="Cai Y."/>
            <person name="Cai X."/>
            <person name="Wang Q."/>
            <person name="Wang P."/>
            <person name="Zhang Y."/>
            <person name="Cai C."/>
            <person name="Xu Y."/>
            <person name="Wang K."/>
            <person name="Zhou Z."/>
            <person name="Wang C."/>
            <person name="Geng S."/>
            <person name="Li B."/>
            <person name="Dong Q."/>
            <person name="Hou Y."/>
            <person name="Wang H."/>
            <person name="Ai P."/>
            <person name="Liu Z."/>
            <person name="Yi F."/>
            <person name="Sun M."/>
            <person name="An G."/>
            <person name="Cheng J."/>
            <person name="Zhang Y."/>
            <person name="Shi Q."/>
            <person name="Xie Y."/>
            <person name="Shi X."/>
            <person name="Chang Y."/>
            <person name="Huang F."/>
            <person name="Chen Y."/>
            <person name="Hong S."/>
            <person name="Mi L."/>
            <person name="Sun Q."/>
            <person name="Zhang L."/>
            <person name="Zhou B."/>
            <person name="Peng R."/>
            <person name="Zhang X."/>
            <person name="Liu F."/>
        </authorList>
    </citation>
    <scope>NUCLEOTIDE SEQUENCE [LARGE SCALE GENOMIC DNA]</scope>
    <source>
        <strain evidence="3">cv. PA1801</strain>
    </source>
</reference>
<accession>A0A5B6X2F5</accession>
<keyword evidence="3" id="KW-1185">Reference proteome</keyword>
<dbReference type="PANTHER" id="PTHR33064">
    <property type="entry name" value="POL PROTEIN"/>
    <property type="match status" value="1"/>
</dbReference>
<dbReference type="AlphaFoldDB" id="A0A5B6X2F5"/>
<dbReference type="Proteomes" id="UP000325315">
    <property type="component" value="Unassembled WGS sequence"/>
</dbReference>
<dbReference type="Gene3D" id="3.30.70.270">
    <property type="match status" value="2"/>
</dbReference>
<dbReference type="InterPro" id="IPR051320">
    <property type="entry name" value="Viral_Replic_Matur_Polypro"/>
</dbReference>
<dbReference type="OrthoDB" id="1922084at2759"/>
<protein>
    <submittedName>
        <fullName evidence="2">Reverse transcriptase</fullName>
    </submittedName>
</protein>
<feature type="domain" description="Reverse transcriptase" evidence="1">
    <location>
        <begin position="19"/>
        <end position="108"/>
    </location>
</feature>
<keyword evidence="2" id="KW-0695">RNA-directed DNA polymerase</keyword>
<organism evidence="2 3">
    <name type="scientific">Gossypium australe</name>
    <dbReference type="NCBI Taxonomy" id="47621"/>
    <lineage>
        <taxon>Eukaryota</taxon>
        <taxon>Viridiplantae</taxon>
        <taxon>Streptophyta</taxon>
        <taxon>Embryophyta</taxon>
        <taxon>Tracheophyta</taxon>
        <taxon>Spermatophyta</taxon>
        <taxon>Magnoliopsida</taxon>
        <taxon>eudicotyledons</taxon>
        <taxon>Gunneridae</taxon>
        <taxon>Pentapetalae</taxon>
        <taxon>rosids</taxon>
        <taxon>malvids</taxon>
        <taxon>Malvales</taxon>
        <taxon>Malvaceae</taxon>
        <taxon>Malvoideae</taxon>
        <taxon>Gossypium</taxon>
    </lineage>
</organism>
<evidence type="ECO:0000259" key="1">
    <source>
        <dbReference type="Pfam" id="PF00078"/>
    </source>
</evidence>
<keyword evidence="2" id="KW-0808">Transferase</keyword>
<name>A0A5B6X2F5_9ROSI</name>
<dbReference type="Pfam" id="PF00078">
    <property type="entry name" value="RVT_1"/>
    <property type="match status" value="1"/>
</dbReference>
<sequence length="175" mass="20281">MGTEGIIKSQFILMIKRKPHSPALLRMSFGLCNALATCMRCMIVIFADMLEERLDVFMDDFFVYGDSFQECLDNLEKVLKRCEETNLVLNWEKCHFMVKEGLVLGHQISRKDKANIEVIKNLLNLTNVTCVQNFLSHAGFYRIFIKDFAYISKPLNQLLQNETPFVLDQSCQSLR</sequence>
<dbReference type="GO" id="GO:0003964">
    <property type="term" value="F:RNA-directed DNA polymerase activity"/>
    <property type="evidence" value="ECO:0007669"/>
    <property type="project" value="UniProtKB-KW"/>
</dbReference>